<reference evidence="1" key="1">
    <citation type="submission" date="2018-02" db="EMBL/GenBank/DDBJ databases">
        <title>Rhizophora mucronata_Transcriptome.</title>
        <authorList>
            <person name="Meera S.P."/>
            <person name="Sreeshan A."/>
            <person name="Augustine A."/>
        </authorList>
    </citation>
    <scope>NUCLEOTIDE SEQUENCE</scope>
    <source>
        <tissue evidence="1">Leaf</tissue>
    </source>
</reference>
<organism evidence="1">
    <name type="scientific">Rhizophora mucronata</name>
    <name type="common">Asiatic mangrove</name>
    <dbReference type="NCBI Taxonomy" id="61149"/>
    <lineage>
        <taxon>Eukaryota</taxon>
        <taxon>Viridiplantae</taxon>
        <taxon>Streptophyta</taxon>
        <taxon>Embryophyta</taxon>
        <taxon>Tracheophyta</taxon>
        <taxon>Spermatophyta</taxon>
        <taxon>Magnoliopsida</taxon>
        <taxon>eudicotyledons</taxon>
        <taxon>Gunneridae</taxon>
        <taxon>Pentapetalae</taxon>
        <taxon>rosids</taxon>
        <taxon>fabids</taxon>
        <taxon>Malpighiales</taxon>
        <taxon>Rhizophoraceae</taxon>
        <taxon>Rhizophora</taxon>
    </lineage>
</organism>
<accession>A0A2P2IHJ0</accession>
<dbReference type="EMBL" id="GGEC01000199">
    <property type="protein sequence ID" value="MBW80682.1"/>
    <property type="molecule type" value="Transcribed_RNA"/>
</dbReference>
<proteinExistence type="predicted"/>
<evidence type="ECO:0000313" key="1">
    <source>
        <dbReference type="EMBL" id="MBW80682.1"/>
    </source>
</evidence>
<name>A0A2P2IHJ0_RHIMU</name>
<protein>
    <submittedName>
        <fullName evidence="1">Uncharacterized protein</fullName>
    </submittedName>
</protein>
<sequence>MIFAGNFK</sequence>